<organism evidence="4 5">
    <name type="scientific">Cupriavidus basilensis OR16</name>
    <dbReference type="NCBI Taxonomy" id="1127483"/>
    <lineage>
        <taxon>Bacteria</taxon>
        <taxon>Pseudomonadati</taxon>
        <taxon>Pseudomonadota</taxon>
        <taxon>Betaproteobacteria</taxon>
        <taxon>Burkholderiales</taxon>
        <taxon>Burkholderiaceae</taxon>
        <taxon>Cupriavidus</taxon>
    </lineage>
</organism>
<dbReference type="PANTHER" id="PTHR42901:SF1">
    <property type="entry name" value="ALCOHOL DEHYDROGENASE"/>
    <property type="match status" value="1"/>
</dbReference>
<reference evidence="4 5" key="1">
    <citation type="journal article" date="2012" name="J. Bacteriol.">
        <title>De Novo Genome Project of Cupriavidus basilensis OR16.</title>
        <authorList>
            <person name="Cserhati M."/>
            <person name="Kriszt B."/>
            <person name="Szoboszlay S."/>
            <person name="Toth A."/>
            <person name="Szabo I."/>
            <person name="Tancsics A."/>
            <person name="Nagy I."/>
            <person name="Horvath B."/>
            <person name="Nagy I."/>
            <person name="Kukolya J."/>
        </authorList>
    </citation>
    <scope>NUCLEOTIDE SEQUENCE [LARGE SCALE GENOMIC DNA]</scope>
    <source>
        <strain evidence="4 5">OR16</strain>
    </source>
</reference>
<dbReference type="EMBL" id="AHJE01000029">
    <property type="protein sequence ID" value="EHP42682.1"/>
    <property type="molecule type" value="Genomic_DNA"/>
</dbReference>
<evidence type="ECO:0000256" key="3">
    <source>
        <dbReference type="RuleBase" id="RU000363"/>
    </source>
</evidence>
<dbReference type="OrthoDB" id="9810734at2"/>
<dbReference type="PANTHER" id="PTHR42901">
    <property type="entry name" value="ALCOHOL DEHYDROGENASE"/>
    <property type="match status" value="1"/>
</dbReference>
<comment type="caution">
    <text evidence="4">The sequence shown here is derived from an EMBL/GenBank/DDBJ whole genome shotgun (WGS) entry which is preliminary data.</text>
</comment>
<evidence type="ECO:0000256" key="2">
    <source>
        <dbReference type="ARBA" id="ARBA00023002"/>
    </source>
</evidence>
<comment type="similarity">
    <text evidence="1 3">Belongs to the short-chain dehydrogenases/reductases (SDR) family.</text>
</comment>
<accession>H1S443</accession>
<dbReference type="PROSITE" id="PS00061">
    <property type="entry name" value="ADH_SHORT"/>
    <property type="match status" value="1"/>
</dbReference>
<dbReference type="PRINTS" id="PR00081">
    <property type="entry name" value="GDHRDH"/>
</dbReference>
<dbReference type="InterPro" id="IPR002347">
    <property type="entry name" value="SDR_fam"/>
</dbReference>
<evidence type="ECO:0000313" key="5">
    <source>
        <dbReference type="Proteomes" id="UP000005808"/>
    </source>
</evidence>
<dbReference type="PATRIC" id="fig|1127483.3.peg.2533"/>
<dbReference type="GO" id="GO:0016491">
    <property type="term" value="F:oxidoreductase activity"/>
    <property type="evidence" value="ECO:0007669"/>
    <property type="project" value="UniProtKB-KW"/>
</dbReference>
<dbReference type="CDD" id="cd05233">
    <property type="entry name" value="SDR_c"/>
    <property type="match status" value="1"/>
</dbReference>
<dbReference type="Gene3D" id="3.40.50.720">
    <property type="entry name" value="NAD(P)-binding Rossmann-like Domain"/>
    <property type="match status" value="1"/>
</dbReference>
<keyword evidence="2" id="KW-0560">Oxidoreductase</keyword>
<dbReference type="InterPro" id="IPR036291">
    <property type="entry name" value="NAD(P)-bd_dom_sf"/>
</dbReference>
<gene>
    <name evidence="4" type="ORF">OR16_12625</name>
</gene>
<proteinExistence type="inferred from homology"/>
<dbReference type="PRINTS" id="PR00080">
    <property type="entry name" value="SDRFAMILY"/>
</dbReference>
<dbReference type="InterPro" id="IPR020904">
    <property type="entry name" value="Sc_DH/Rdtase_CS"/>
</dbReference>
<dbReference type="Pfam" id="PF00106">
    <property type="entry name" value="adh_short"/>
    <property type="match status" value="1"/>
</dbReference>
<name>H1S443_9BURK</name>
<sequence length="280" mass="30220">MFVYRGSTALITGASKGLGKVFAQTLAARGMNLVLVARSGDALHALAQDLTARHGVQCVPLNADLANPCAAIQIGEELERRGIQVDLLVNNAGLGLTGSFLSQDFKKVQSEIQVNVQALVALAHQLGSAMTKRGKGGIINLASNASFQPLPYMGTYAATKAFVLFFSEALQYELAGTGVHVMAACPGPTATSFFDGVSTEVSPKDMDSSESVVQKSSWFASRQWPLEKWGCKAESTRIRVQPCIRRRDSELRATRDQCNLGGRGPARDVRRPDCQFRSWI</sequence>
<evidence type="ECO:0000313" key="4">
    <source>
        <dbReference type="EMBL" id="EHP42682.1"/>
    </source>
</evidence>
<dbReference type="RefSeq" id="WP_006158157.1">
    <property type="nucleotide sequence ID" value="NZ_AHJE01000029.1"/>
</dbReference>
<dbReference type="Proteomes" id="UP000005808">
    <property type="component" value="Unassembled WGS sequence"/>
</dbReference>
<dbReference type="AlphaFoldDB" id="H1S443"/>
<dbReference type="SUPFAM" id="SSF51735">
    <property type="entry name" value="NAD(P)-binding Rossmann-fold domains"/>
    <property type="match status" value="1"/>
</dbReference>
<protein>
    <submittedName>
        <fullName evidence="4">Dehydrogenase</fullName>
    </submittedName>
</protein>
<evidence type="ECO:0000256" key="1">
    <source>
        <dbReference type="ARBA" id="ARBA00006484"/>
    </source>
</evidence>